<dbReference type="PROSITE" id="PS50531">
    <property type="entry name" value="HTH_IS21"/>
    <property type="match status" value="1"/>
</dbReference>
<dbReference type="PANTHER" id="PTHR35004">
    <property type="entry name" value="TRANSPOSASE RV3428C-RELATED"/>
    <property type="match status" value="1"/>
</dbReference>
<feature type="region of interest" description="Disordered" evidence="5">
    <location>
        <begin position="465"/>
        <end position="499"/>
    </location>
</feature>
<name>A0A0L7CTQ1_BIFBR</name>
<feature type="domain" description="Integrase catalytic" evidence="7">
    <location>
        <begin position="124"/>
        <end position="309"/>
    </location>
</feature>
<evidence type="ECO:0000313" key="8">
    <source>
        <dbReference type="EMBL" id="KOA63119.1"/>
    </source>
</evidence>
<dbReference type="InterPro" id="IPR012337">
    <property type="entry name" value="RNaseH-like_sf"/>
</dbReference>
<comment type="caution">
    <text evidence="8">The sequence shown here is derived from an EMBL/GenBank/DDBJ whole genome shotgun (WGS) entry which is preliminary data.</text>
</comment>
<accession>A0A0L7CTQ1</accession>
<feature type="compositionally biased region" description="Basic and acidic residues" evidence="5">
    <location>
        <begin position="480"/>
        <end position="499"/>
    </location>
</feature>
<dbReference type="InterPro" id="IPR001584">
    <property type="entry name" value="Integrase_cat-core"/>
</dbReference>
<gene>
    <name evidence="8" type="ORF">BBM1114_10125</name>
</gene>
<evidence type="ECO:0000259" key="7">
    <source>
        <dbReference type="PROSITE" id="PS50994"/>
    </source>
</evidence>
<sequence length="499" mass="56225">MTIPVSVQQRIRLLDQQGTPWRAIARDLNVSRDTVRKYALMEDCSPKPKPSTTRPRKLDGFTPVIDEWLQADRFMPRKQRHTAKRVYDRLVTEKGFTGSYSAVQRYVKQWRQEHRPACDGFMELEWRPGVMQVDFGEAVVVLAGVKTKVHCLVASFPYSNKRYVVALPGENAQCVCEGLVEIFEHIGLVPMVLVMDNATGAAHRTAWDKITIVGLFQLFLEHHRIEARFCNPRSGWEKGSVENAVGFLRRNLMVPLLNVESYAQLSKHLLSRCDELGNDKHYRADESVNDLFEEDRAGMRPLPRVRFDAVDWQERRADKEGVIQVGSYRYLAGPAWRSWPLLVGLRAFDVEIRTRDGRKVASLPRAYGEQAGTVRSPSSLLPALARKPRAWGESPVRGDFPEGLRTLIDAQDSARRKATFRLLERVGAACGFDAACKAAEHIIGQGRPIDEAALSIMARRIASGEAPADVPAPDLSVYDDFMKTGDGDTLKEREGGKDR</sequence>
<dbReference type="PROSITE" id="PS50994">
    <property type="entry name" value="INTEGRASE"/>
    <property type="match status" value="1"/>
</dbReference>
<evidence type="ECO:0000256" key="1">
    <source>
        <dbReference type="ARBA" id="ARBA00009277"/>
    </source>
</evidence>
<dbReference type="GO" id="GO:0015074">
    <property type="term" value="P:DNA integration"/>
    <property type="evidence" value="ECO:0007669"/>
    <property type="project" value="InterPro"/>
</dbReference>
<dbReference type="Gene3D" id="3.30.420.10">
    <property type="entry name" value="Ribonuclease H-like superfamily/Ribonuclease H"/>
    <property type="match status" value="1"/>
</dbReference>
<keyword evidence="3" id="KW-0238">DNA-binding</keyword>
<dbReference type="RefSeq" id="WP_052790824.1">
    <property type="nucleotide sequence ID" value="NZ_AVQC01000020.1"/>
</dbReference>
<feature type="domain" description="HTH IS21-type" evidence="6">
    <location>
        <begin position="6"/>
        <end position="69"/>
    </location>
</feature>
<organism evidence="8 9">
    <name type="scientific">Bifidobacterium breve MCC 1114</name>
    <dbReference type="NCBI Taxonomy" id="1365964"/>
    <lineage>
        <taxon>Bacteria</taxon>
        <taxon>Bacillati</taxon>
        <taxon>Actinomycetota</taxon>
        <taxon>Actinomycetes</taxon>
        <taxon>Bifidobacteriales</taxon>
        <taxon>Bifidobacteriaceae</taxon>
        <taxon>Bifidobacterium</taxon>
    </lineage>
</organism>
<evidence type="ECO:0000259" key="6">
    <source>
        <dbReference type="PROSITE" id="PS50531"/>
    </source>
</evidence>
<dbReference type="PANTHER" id="PTHR35004:SF7">
    <property type="entry name" value="INTEGRASE PROTEIN"/>
    <property type="match status" value="1"/>
</dbReference>
<dbReference type="SUPFAM" id="SSF46689">
    <property type="entry name" value="Homeodomain-like"/>
    <property type="match status" value="1"/>
</dbReference>
<dbReference type="AlphaFoldDB" id="A0A0L7CTQ1"/>
<dbReference type="SUPFAM" id="SSF53098">
    <property type="entry name" value="Ribonuclease H-like"/>
    <property type="match status" value="1"/>
</dbReference>
<dbReference type="InterPro" id="IPR017894">
    <property type="entry name" value="HTH_IS21_transposase_type"/>
</dbReference>
<keyword evidence="4" id="KW-0233">DNA recombination</keyword>
<keyword evidence="2" id="KW-0815">Transposition</keyword>
<evidence type="ECO:0000256" key="5">
    <source>
        <dbReference type="SAM" id="MobiDB-lite"/>
    </source>
</evidence>
<evidence type="ECO:0000256" key="4">
    <source>
        <dbReference type="ARBA" id="ARBA00023172"/>
    </source>
</evidence>
<dbReference type="GO" id="GO:0032196">
    <property type="term" value="P:transposition"/>
    <property type="evidence" value="ECO:0007669"/>
    <property type="project" value="UniProtKB-KW"/>
</dbReference>
<proteinExistence type="inferred from homology"/>
<dbReference type="Proteomes" id="UP000036802">
    <property type="component" value="Unassembled WGS sequence"/>
</dbReference>
<dbReference type="InterPro" id="IPR036397">
    <property type="entry name" value="RNaseH_sf"/>
</dbReference>
<dbReference type="PATRIC" id="fig|1365964.3.peg.2050"/>
<dbReference type="EMBL" id="AVQC01000020">
    <property type="protein sequence ID" value="KOA63119.1"/>
    <property type="molecule type" value="Genomic_DNA"/>
</dbReference>
<dbReference type="GO" id="GO:0006310">
    <property type="term" value="P:DNA recombination"/>
    <property type="evidence" value="ECO:0007669"/>
    <property type="project" value="UniProtKB-KW"/>
</dbReference>
<evidence type="ECO:0000256" key="2">
    <source>
        <dbReference type="ARBA" id="ARBA00022578"/>
    </source>
</evidence>
<evidence type="ECO:0000256" key="3">
    <source>
        <dbReference type="ARBA" id="ARBA00023125"/>
    </source>
</evidence>
<evidence type="ECO:0000313" key="9">
    <source>
        <dbReference type="Proteomes" id="UP000036802"/>
    </source>
</evidence>
<dbReference type="InterPro" id="IPR009057">
    <property type="entry name" value="Homeodomain-like_sf"/>
</dbReference>
<reference evidence="8 9" key="1">
    <citation type="journal article" date="2015" name="Int J Genomics">
        <title>Comparative Genomics Revealed Genetic Diversity and Species/Strain-Level Differences in Carbohydrate Metabolism of Three Probiotic Bifidobacterial Species.</title>
        <authorList>
            <person name="Odamaki T."/>
            <person name="Horigome A."/>
            <person name="Sugahara H."/>
            <person name="Hashikura N."/>
            <person name="Minami J."/>
            <person name="Xiao J.Z."/>
            <person name="Abe F."/>
        </authorList>
    </citation>
    <scope>NUCLEOTIDE SEQUENCE [LARGE SCALE GENOMIC DNA]</scope>
    <source>
        <strain evidence="8 9">MCC 1114</strain>
    </source>
</reference>
<comment type="similarity">
    <text evidence="1">Belongs to the transposase IS21/IS408/IS1162 family.</text>
</comment>
<dbReference type="GO" id="GO:0003677">
    <property type="term" value="F:DNA binding"/>
    <property type="evidence" value="ECO:0007669"/>
    <property type="project" value="UniProtKB-KW"/>
</dbReference>
<protein>
    <submittedName>
        <fullName evidence="8">Integrase</fullName>
    </submittedName>
</protein>
<dbReference type="NCBIfam" id="NF033546">
    <property type="entry name" value="transpos_IS21"/>
    <property type="match status" value="1"/>
</dbReference>